<dbReference type="PhylomeDB" id="E9G884"/>
<keyword evidence="5 13" id="KW-1133">Transmembrane helix</keyword>
<dbReference type="SUPFAM" id="SSF81321">
    <property type="entry name" value="Family A G protein-coupled receptor-like"/>
    <property type="match status" value="1"/>
</dbReference>
<evidence type="ECO:0000256" key="9">
    <source>
        <dbReference type="ARBA" id="ARBA00023170"/>
    </source>
</evidence>
<comment type="similarity">
    <text evidence="2 12">Belongs to the G-protein coupled receptor 1 family.</text>
</comment>
<evidence type="ECO:0000313" key="15">
    <source>
        <dbReference type="EMBL" id="EFX84318.1"/>
    </source>
</evidence>
<keyword evidence="6 12" id="KW-0297">G-protein coupled receptor</keyword>
<dbReference type="InterPro" id="IPR000276">
    <property type="entry name" value="GPCR_Rhodpsn"/>
</dbReference>
<dbReference type="PRINTS" id="PR00358">
    <property type="entry name" value="BOMBESINR"/>
</dbReference>
<keyword evidence="9 12" id="KW-0675">Receptor</keyword>
<dbReference type="GO" id="GO:0007186">
    <property type="term" value="P:G protein-coupled receptor signaling pathway"/>
    <property type="evidence" value="ECO:0000318"/>
    <property type="project" value="GO_Central"/>
</dbReference>
<dbReference type="PROSITE" id="PS00237">
    <property type="entry name" value="G_PROTEIN_RECEP_F1_1"/>
    <property type="match status" value="1"/>
</dbReference>
<dbReference type="HOGENOM" id="CLU_009579_6_2_1"/>
<evidence type="ECO:0000256" key="1">
    <source>
        <dbReference type="ARBA" id="ARBA00004651"/>
    </source>
</evidence>
<evidence type="ECO:0000256" key="7">
    <source>
        <dbReference type="ARBA" id="ARBA00023136"/>
    </source>
</evidence>
<keyword evidence="3" id="KW-1003">Cell membrane</keyword>
<evidence type="ECO:0000256" key="10">
    <source>
        <dbReference type="ARBA" id="ARBA00023180"/>
    </source>
</evidence>
<dbReference type="InParanoid" id="E9G884"/>
<dbReference type="PRINTS" id="PR00237">
    <property type="entry name" value="GPCRRHODOPSN"/>
</dbReference>
<evidence type="ECO:0000313" key="16">
    <source>
        <dbReference type="Proteomes" id="UP000000305"/>
    </source>
</evidence>
<dbReference type="OMA" id="TNKGRTG"/>
<keyword evidence="16" id="KW-1185">Reference proteome</keyword>
<keyword evidence="10" id="KW-0325">Glycoprotein</keyword>
<evidence type="ECO:0000256" key="3">
    <source>
        <dbReference type="ARBA" id="ARBA00022475"/>
    </source>
</evidence>
<keyword evidence="4 12" id="KW-0812">Transmembrane</keyword>
<name>E9G884_DAPPU</name>
<feature type="transmembrane region" description="Helical" evidence="13">
    <location>
        <begin position="38"/>
        <end position="62"/>
    </location>
</feature>
<dbReference type="Gene3D" id="1.20.1070.10">
    <property type="entry name" value="Rhodopsin 7-helix transmembrane proteins"/>
    <property type="match status" value="1"/>
</dbReference>
<dbReference type="GO" id="GO:0008188">
    <property type="term" value="F:neuropeptide receptor activity"/>
    <property type="evidence" value="ECO:0000318"/>
    <property type="project" value="GO_Central"/>
</dbReference>
<feature type="non-terminal residue" evidence="15">
    <location>
        <position position="319"/>
    </location>
</feature>
<evidence type="ECO:0000256" key="12">
    <source>
        <dbReference type="RuleBase" id="RU000688"/>
    </source>
</evidence>
<evidence type="ECO:0000259" key="14">
    <source>
        <dbReference type="PROSITE" id="PS50262"/>
    </source>
</evidence>
<evidence type="ECO:0000256" key="8">
    <source>
        <dbReference type="ARBA" id="ARBA00023157"/>
    </source>
</evidence>
<accession>E9G884</accession>
<dbReference type="Proteomes" id="UP000000305">
    <property type="component" value="Unassembled WGS sequence"/>
</dbReference>
<keyword evidence="7 13" id="KW-0472">Membrane</keyword>
<evidence type="ECO:0000256" key="2">
    <source>
        <dbReference type="ARBA" id="ARBA00010663"/>
    </source>
</evidence>
<dbReference type="Pfam" id="PF00001">
    <property type="entry name" value="7tm_1"/>
    <property type="match status" value="1"/>
</dbReference>
<feature type="transmembrane region" description="Helical" evidence="13">
    <location>
        <begin position="6"/>
        <end position="26"/>
    </location>
</feature>
<dbReference type="PROSITE" id="PS50262">
    <property type="entry name" value="G_PROTEIN_RECEP_F1_2"/>
    <property type="match status" value="1"/>
</dbReference>
<organism evidence="15 16">
    <name type="scientific">Daphnia pulex</name>
    <name type="common">Water flea</name>
    <dbReference type="NCBI Taxonomy" id="6669"/>
    <lineage>
        <taxon>Eukaryota</taxon>
        <taxon>Metazoa</taxon>
        <taxon>Ecdysozoa</taxon>
        <taxon>Arthropoda</taxon>
        <taxon>Crustacea</taxon>
        <taxon>Branchiopoda</taxon>
        <taxon>Diplostraca</taxon>
        <taxon>Cladocera</taxon>
        <taxon>Anomopoda</taxon>
        <taxon>Daphniidae</taxon>
        <taxon>Daphnia</taxon>
    </lineage>
</organism>
<dbReference type="FunFam" id="1.20.1070.10:FF:000690">
    <property type="entry name" value="Putative allatostatin B receptor"/>
    <property type="match status" value="1"/>
</dbReference>
<dbReference type="GO" id="GO:0005886">
    <property type="term" value="C:plasma membrane"/>
    <property type="evidence" value="ECO:0000318"/>
    <property type="project" value="GO_Central"/>
</dbReference>
<dbReference type="PANTHER" id="PTHR45695:SF26">
    <property type="entry name" value="NEUROPEPTIDE CCHAMIDE-1 RECEPTOR"/>
    <property type="match status" value="1"/>
</dbReference>
<feature type="transmembrane region" description="Helical" evidence="13">
    <location>
        <begin position="120"/>
        <end position="145"/>
    </location>
</feature>
<sequence length="319" mass="36373">YLVPVVFGLIFVSGVVGNGSLMFIICRYKSMRNLPNLFVFNLALGDLFILLFAVPFTSSIYTFDLWPFGELVCKASEFAKDTSVSVSVFTLTALSFDRYNVIVNPVQSYVAGPKLKRRIIFTLAAIWLASLGLASPSAVFSRLIAVKLLQTWNSSTVLLVRFCYPFPGKFGVDIHSKSVIVGRVLIQYLIPLAIIGTFYTITTRNLLRKYKFLTYLANNNRESRRKVAVMVQCFVGLFAVCFLPIHVYSLWFHFDPRSKTRYNQYWHSFRIFGFVLAYINSCINPIALYFISTNFRKHFKRLLFCGWGISDSITSDGRS</sequence>
<evidence type="ECO:0000256" key="5">
    <source>
        <dbReference type="ARBA" id="ARBA00022989"/>
    </source>
</evidence>
<evidence type="ECO:0000256" key="4">
    <source>
        <dbReference type="ARBA" id="ARBA00022692"/>
    </source>
</evidence>
<dbReference type="AlphaFoldDB" id="E9G884"/>
<proteinExistence type="inferred from homology"/>
<feature type="non-terminal residue" evidence="15">
    <location>
        <position position="1"/>
    </location>
</feature>
<dbReference type="EMBL" id="GL732535">
    <property type="protein sequence ID" value="EFX84318.1"/>
    <property type="molecule type" value="Genomic_DNA"/>
</dbReference>
<dbReference type="InterPro" id="IPR017452">
    <property type="entry name" value="GPCR_Rhodpsn_7TM"/>
</dbReference>
<feature type="transmembrane region" description="Helical" evidence="13">
    <location>
        <begin position="185"/>
        <end position="207"/>
    </location>
</feature>
<protein>
    <submittedName>
        <fullName evidence="15">Putative allatostatin B receptor</fullName>
    </submittedName>
</protein>
<dbReference type="OrthoDB" id="10049706at2759"/>
<feature type="domain" description="G-protein coupled receptors family 1 profile" evidence="14">
    <location>
        <begin position="17"/>
        <end position="288"/>
    </location>
</feature>
<feature type="transmembrane region" description="Helical" evidence="13">
    <location>
        <begin position="271"/>
        <end position="291"/>
    </location>
</feature>
<feature type="transmembrane region" description="Helical" evidence="13">
    <location>
        <begin position="227"/>
        <end position="251"/>
    </location>
</feature>
<comment type="subcellular location">
    <subcellularLocation>
        <location evidence="1">Cell membrane</location>
        <topology evidence="1">Multi-pass membrane protein</topology>
    </subcellularLocation>
</comment>
<keyword evidence="11 12" id="KW-0807">Transducer</keyword>
<evidence type="ECO:0000256" key="13">
    <source>
        <dbReference type="SAM" id="Phobius"/>
    </source>
</evidence>
<evidence type="ECO:0000256" key="6">
    <source>
        <dbReference type="ARBA" id="ARBA00023040"/>
    </source>
</evidence>
<reference evidence="15 16" key="1">
    <citation type="journal article" date="2011" name="Science">
        <title>The ecoresponsive genome of Daphnia pulex.</title>
        <authorList>
            <person name="Colbourne J.K."/>
            <person name="Pfrender M.E."/>
            <person name="Gilbert D."/>
            <person name="Thomas W.K."/>
            <person name="Tucker A."/>
            <person name="Oakley T.H."/>
            <person name="Tokishita S."/>
            <person name="Aerts A."/>
            <person name="Arnold G.J."/>
            <person name="Basu M.K."/>
            <person name="Bauer D.J."/>
            <person name="Caceres C.E."/>
            <person name="Carmel L."/>
            <person name="Casola C."/>
            <person name="Choi J.H."/>
            <person name="Detter J.C."/>
            <person name="Dong Q."/>
            <person name="Dusheyko S."/>
            <person name="Eads B.D."/>
            <person name="Frohlich T."/>
            <person name="Geiler-Samerotte K.A."/>
            <person name="Gerlach D."/>
            <person name="Hatcher P."/>
            <person name="Jogdeo S."/>
            <person name="Krijgsveld J."/>
            <person name="Kriventseva E.V."/>
            <person name="Kultz D."/>
            <person name="Laforsch C."/>
            <person name="Lindquist E."/>
            <person name="Lopez J."/>
            <person name="Manak J.R."/>
            <person name="Muller J."/>
            <person name="Pangilinan J."/>
            <person name="Patwardhan R.P."/>
            <person name="Pitluck S."/>
            <person name="Pritham E.J."/>
            <person name="Rechtsteiner A."/>
            <person name="Rho M."/>
            <person name="Rogozin I.B."/>
            <person name="Sakarya O."/>
            <person name="Salamov A."/>
            <person name="Schaack S."/>
            <person name="Shapiro H."/>
            <person name="Shiga Y."/>
            <person name="Skalitzky C."/>
            <person name="Smith Z."/>
            <person name="Souvorov A."/>
            <person name="Sung W."/>
            <person name="Tang Z."/>
            <person name="Tsuchiya D."/>
            <person name="Tu H."/>
            <person name="Vos H."/>
            <person name="Wang M."/>
            <person name="Wolf Y.I."/>
            <person name="Yamagata H."/>
            <person name="Yamada T."/>
            <person name="Ye Y."/>
            <person name="Shaw J.R."/>
            <person name="Andrews J."/>
            <person name="Crease T.J."/>
            <person name="Tang H."/>
            <person name="Lucas S.M."/>
            <person name="Robertson H.M."/>
            <person name="Bork P."/>
            <person name="Koonin E.V."/>
            <person name="Zdobnov E.M."/>
            <person name="Grigoriev I.V."/>
            <person name="Lynch M."/>
            <person name="Boore J.L."/>
        </authorList>
    </citation>
    <scope>NUCLEOTIDE SEQUENCE [LARGE SCALE GENOMIC DNA]</scope>
</reference>
<dbReference type="KEGG" id="dpx:DAPPUDRAFT_32108"/>
<dbReference type="eggNOG" id="KOG4219">
    <property type="taxonomic scope" value="Eukaryota"/>
</dbReference>
<dbReference type="InterPro" id="IPR001556">
    <property type="entry name" value="Bombsn_rcpt-like"/>
</dbReference>
<gene>
    <name evidence="15" type="ORF">DAPPUDRAFT_32108</name>
</gene>
<evidence type="ECO:0000256" key="11">
    <source>
        <dbReference type="ARBA" id="ARBA00023224"/>
    </source>
</evidence>
<dbReference type="PANTHER" id="PTHR45695">
    <property type="entry name" value="LEUCOKININ RECEPTOR-RELATED"/>
    <property type="match status" value="1"/>
</dbReference>
<keyword evidence="8" id="KW-1015">Disulfide bond</keyword>